<proteinExistence type="predicted"/>
<evidence type="ECO:0008006" key="3">
    <source>
        <dbReference type="Google" id="ProtNLM"/>
    </source>
</evidence>
<comment type="caution">
    <text evidence="1">The sequence shown here is derived from an EMBL/GenBank/DDBJ whole genome shotgun (WGS) entry which is preliminary data.</text>
</comment>
<keyword evidence="2" id="KW-1185">Reference proteome</keyword>
<accession>A0AAQ4DEF7</accession>
<protein>
    <recommendedName>
        <fullName evidence="3">Tick transposon</fullName>
    </recommendedName>
</protein>
<reference evidence="1 2" key="1">
    <citation type="journal article" date="2023" name="Arcadia Sci">
        <title>De novo assembly of a long-read Amblyomma americanum tick genome.</title>
        <authorList>
            <person name="Chou S."/>
            <person name="Poskanzer K.E."/>
            <person name="Rollins M."/>
            <person name="Thuy-Boun P.S."/>
        </authorList>
    </citation>
    <scope>NUCLEOTIDE SEQUENCE [LARGE SCALE GENOMIC DNA]</scope>
    <source>
        <strain evidence="1">F_SG_1</strain>
        <tissue evidence="1">Salivary glands</tissue>
    </source>
</reference>
<dbReference type="Proteomes" id="UP001321473">
    <property type="component" value="Unassembled WGS sequence"/>
</dbReference>
<name>A0AAQ4DEF7_AMBAM</name>
<feature type="non-terminal residue" evidence="1">
    <location>
        <position position="228"/>
    </location>
</feature>
<evidence type="ECO:0000313" key="1">
    <source>
        <dbReference type="EMBL" id="KAK8760847.1"/>
    </source>
</evidence>
<evidence type="ECO:0000313" key="2">
    <source>
        <dbReference type="Proteomes" id="UP001321473"/>
    </source>
</evidence>
<organism evidence="1 2">
    <name type="scientific">Amblyomma americanum</name>
    <name type="common">Lone star tick</name>
    <dbReference type="NCBI Taxonomy" id="6943"/>
    <lineage>
        <taxon>Eukaryota</taxon>
        <taxon>Metazoa</taxon>
        <taxon>Ecdysozoa</taxon>
        <taxon>Arthropoda</taxon>
        <taxon>Chelicerata</taxon>
        <taxon>Arachnida</taxon>
        <taxon>Acari</taxon>
        <taxon>Parasitiformes</taxon>
        <taxon>Ixodida</taxon>
        <taxon>Ixodoidea</taxon>
        <taxon>Ixodidae</taxon>
        <taxon>Amblyomminae</taxon>
        <taxon>Amblyomma</taxon>
    </lineage>
</organism>
<gene>
    <name evidence="1" type="ORF">V5799_027886</name>
</gene>
<sequence>MHNSAVTYLQGKTIPRAYAEILQKGPKYCIEPRVAGLELLDTIRHIADKAPSQERTRCISEGVDWATHNNKKEGPKRNILQPIVDHFRAEGLTLLQSDKEGSFVVLSKDAFNEKALDAINKNFMKSKKRPTRAKSDVLKLLHVLNFDRLEKAVNSSKGDRLHVFFTAKTHKIDCPLRTVITERGSWQKVTGQFLKSKLSTLEPRDPFSVGSSHDLTAALKGGDHGANA</sequence>
<dbReference type="AlphaFoldDB" id="A0AAQ4DEF7"/>
<dbReference type="EMBL" id="JARKHS020031827">
    <property type="protein sequence ID" value="KAK8760847.1"/>
    <property type="molecule type" value="Genomic_DNA"/>
</dbReference>